<organism evidence="2 3">
    <name type="scientific">Selenihalanaerobacter shriftii</name>
    <dbReference type="NCBI Taxonomy" id="142842"/>
    <lineage>
        <taxon>Bacteria</taxon>
        <taxon>Bacillati</taxon>
        <taxon>Bacillota</taxon>
        <taxon>Clostridia</taxon>
        <taxon>Halanaerobiales</taxon>
        <taxon>Halobacteroidaceae</taxon>
        <taxon>Selenihalanaerobacter</taxon>
    </lineage>
</organism>
<evidence type="ECO:0000256" key="1">
    <source>
        <dbReference type="SAM" id="Coils"/>
    </source>
</evidence>
<feature type="coiled-coil region" evidence="1">
    <location>
        <begin position="116"/>
        <end position="150"/>
    </location>
</feature>
<dbReference type="OrthoDB" id="2113032at2"/>
<gene>
    <name evidence="2" type="ORF">SAMN02745118_00230</name>
</gene>
<protein>
    <submittedName>
        <fullName evidence="2">Uncharacterized protein</fullName>
    </submittedName>
</protein>
<dbReference type="AlphaFoldDB" id="A0A1T4JMS2"/>
<keyword evidence="3" id="KW-1185">Reference proteome</keyword>
<name>A0A1T4JMS2_9FIRM</name>
<dbReference type="RefSeq" id="WP_078808757.1">
    <property type="nucleotide sequence ID" value="NZ_FUWM01000003.1"/>
</dbReference>
<reference evidence="3" key="1">
    <citation type="submission" date="2017-02" db="EMBL/GenBank/DDBJ databases">
        <authorList>
            <person name="Varghese N."/>
            <person name="Submissions S."/>
        </authorList>
    </citation>
    <scope>NUCLEOTIDE SEQUENCE [LARGE SCALE GENOMIC DNA]</scope>
    <source>
        <strain evidence="3">ATCC BAA-73</strain>
    </source>
</reference>
<proteinExistence type="predicted"/>
<dbReference type="STRING" id="142842.SAMN02745118_00230"/>
<evidence type="ECO:0000313" key="3">
    <source>
        <dbReference type="Proteomes" id="UP000190625"/>
    </source>
</evidence>
<dbReference type="Proteomes" id="UP000190625">
    <property type="component" value="Unassembled WGS sequence"/>
</dbReference>
<sequence length="155" mass="17852">MIKISNHKENIDLRGKNSKEISEVLNIEFKRIYSNDEFVSVDVGGINWLPAILSFALGTITSGFLKEIGKEIWSKFKGLFIDSKKKKSEIPKFEFEFEYQGIEIIAEIESVDPSELKAALNRLEDILNLISEEEENINQLELRLDLEEGTWKSKK</sequence>
<evidence type="ECO:0000313" key="2">
    <source>
        <dbReference type="EMBL" id="SJZ31472.1"/>
    </source>
</evidence>
<accession>A0A1T4JMS2</accession>
<dbReference type="EMBL" id="FUWM01000003">
    <property type="protein sequence ID" value="SJZ31472.1"/>
    <property type="molecule type" value="Genomic_DNA"/>
</dbReference>
<keyword evidence="1" id="KW-0175">Coiled coil</keyword>